<reference evidence="5 6" key="1">
    <citation type="submission" date="2020-07" db="EMBL/GenBank/DDBJ databases">
        <title>Halophilic bacteria isolated from french cheeses.</title>
        <authorList>
            <person name="Kothe C.I."/>
            <person name="Farah-Kraiem B."/>
            <person name="Renault P."/>
            <person name="Dridi B."/>
        </authorList>
    </citation>
    <scope>NUCLEOTIDE SEQUENCE [LARGE SCALE GENOMIC DNA]</scope>
    <source>
        <strain evidence="5 6">FME14</strain>
    </source>
</reference>
<evidence type="ECO:0000259" key="4">
    <source>
        <dbReference type="PROSITE" id="PS50043"/>
    </source>
</evidence>
<dbReference type="SUPFAM" id="SSF46894">
    <property type="entry name" value="C-terminal effector domain of the bipartite response regulators"/>
    <property type="match status" value="1"/>
</dbReference>
<dbReference type="InterPro" id="IPR000792">
    <property type="entry name" value="Tscrpt_reg_LuxR_C"/>
</dbReference>
<dbReference type="PRINTS" id="PR00038">
    <property type="entry name" value="HTHLUXR"/>
</dbReference>
<dbReference type="InterPro" id="IPR036388">
    <property type="entry name" value="WH-like_DNA-bd_sf"/>
</dbReference>
<evidence type="ECO:0000313" key="6">
    <source>
        <dbReference type="Proteomes" id="UP000707245"/>
    </source>
</evidence>
<keyword evidence="1" id="KW-0805">Transcription regulation</keyword>
<protein>
    <submittedName>
        <fullName evidence="5">Helix-turn-helix transcriptional regulator</fullName>
    </submittedName>
</protein>
<keyword evidence="3" id="KW-0804">Transcription</keyword>
<feature type="domain" description="HTH luxR-type" evidence="4">
    <location>
        <begin position="197"/>
        <end position="262"/>
    </location>
</feature>
<dbReference type="PROSITE" id="PS50043">
    <property type="entry name" value="HTH_LUXR_2"/>
    <property type="match status" value="1"/>
</dbReference>
<proteinExistence type="predicted"/>
<dbReference type="CDD" id="cd06170">
    <property type="entry name" value="LuxR_C_like"/>
    <property type="match status" value="1"/>
</dbReference>
<dbReference type="EMBL" id="RRZA01000032">
    <property type="protein sequence ID" value="MBE0458070.1"/>
    <property type="molecule type" value="Genomic_DNA"/>
</dbReference>
<keyword evidence="6" id="KW-1185">Reference proteome</keyword>
<name>A0ABR9FMM6_9GAMM</name>
<gene>
    <name evidence="5" type="ORF">EI167_11530</name>
</gene>
<keyword evidence="2" id="KW-0238">DNA-binding</keyword>
<evidence type="ECO:0000256" key="2">
    <source>
        <dbReference type="ARBA" id="ARBA00023125"/>
    </source>
</evidence>
<evidence type="ECO:0000313" key="5">
    <source>
        <dbReference type="EMBL" id="MBE0458070.1"/>
    </source>
</evidence>
<dbReference type="SMART" id="SM00421">
    <property type="entry name" value="HTH_LUXR"/>
    <property type="match status" value="1"/>
</dbReference>
<dbReference type="Pfam" id="PF00196">
    <property type="entry name" value="GerE"/>
    <property type="match status" value="1"/>
</dbReference>
<accession>A0ABR9FMM6</accession>
<dbReference type="RefSeq" id="WP_192541851.1">
    <property type="nucleotide sequence ID" value="NZ_JBQELX010000039.1"/>
</dbReference>
<dbReference type="InterPro" id="IPR016032">
    <property type="entry name" value="Sig_transdc_resp-reg_C-effctor"/>
</dbReference>
<dbReference type="PANTHER" id="PTHR44688">
    <property type="entry name" value="DNA-BINDING TRANSCRIPTIONAL ACTIVATOR DEVR_DOSR"/>
    <property type="match status" value="1"/>
</dbReference>
<sequence length="267" mass="31157">MPDAHFFTLTSEAIAALNSPRFSSKLIQLVQACLDFDYAIILGCKEGRRPVYLYDSIDEERELLFQRYLTNDYQHDPFMRYLNTHKQQGIFTLKEVIHEDLDYYSYCQRFYQQTGWKDELCIFIEIEPTLWVSISIGFINETNFISKKGISALNSSFCIIESLCRQHWKKADFHLAEPVKGHKSSIELHSSVQDALATFGRDILTKREQQITILIAQGYDSKEIALKLAISEGTVKNHRKRIYQQFNIASLSEFFQLFYNHLVTPIK</sequence>
<evidence type="ECO:0000256" key="1">
    <source>
        <dbReference type="ARBA" id="ARBA00023015"/>
    </source>
</evidence>
<organism evidence="5 6">
    <name type="scientific">Pseudoalteromonas prydzensis</name>
    <dbReference type="NCBI Taxonomy" id="182141"/>
    <lineage>
        <taxon>Bacteria</taxon>
        <taxon>Pseudomonadati</taxon>
        <taxon>Pseudomonadota</taxon>
        <taxon>Gammaproteobacteria</taxon>
        <taxon>Alteromonadales</taxon>
        <taxon>Pseudoalteromonadaceae</taxon>
        <taxon>Pseudoalteromonas</taxon>
    </lineage>
</organism>
<dbReference type="Gene3D" id="1.10.10.10">
    <property type="entry name" value="Winged helix-like DNA-binding domain superfamily/Winged helix DNA-binding domain"/>
    <property type="match status" value="1"/>
</dbReference>
<dbReference type="PANTHER" id="PTHR44688:SF16">
    <property type="entry name" value="DNA-BINDING TRANSCRIPTIONAL ACTIVATOR DEVR_DOSR"/>
    <property type="match status" value="1"/>
</dbReference>
<comment type="caution">
    <text evidence="5">The sequence shown here is derived from an EMBL/GenBank/DDBJ whole genome shotgun (WGS) entry which is preliminary data.</text>
</comment>
<dbReference type="Proteomes" id="UP000707245">
    <property type="component" value="Unassembled WGS sequence"/>
</dbReference>
<evidence type="ECO:0000256" key="3">
    <source>
        <dbReference type="ARBA" id="ARBA00023163"/>
    </source>
</evidence>